<dbReference type="EMBL" id="JBHSRS010000083">
    <property type="protein sequence ID" value="MFC6283473.1"/>
    <property type="molecule type" value="Genomic_DNA"/>
</dbReference>
<dbReference type="InterPro" id="IPR013786">
    <property type="entry name" value="AcylCoA_DH/ox_N"/>
</dbReference>
<dbReference type="Pfam" id="PF02770">
    <property type="entry name" value="Acyl-CoA_dh_M"/>
    <property type="match status" value="1"/>
</dbReference>
<evidence type="ECO:0000256" key="3">
    <source>
        <dbReference type="ARBA" id="ARBA00011738"/>
    </source>
</evidence>
<comment type="caution">
    <text evidence="10">The sequence shown here is derived from an EMBL/GenBank/DDBJ whole genome shotgun (WGS) entry which is preliminary data.</text>
</comment>
<feature type="domain" description="Acyl-CoA dehydrogenase/oxidase N-terminal" evidence="9">
    <location>
        <begin position="10"/>
        <end position="125"/>
    </location>
</feature>
<dbReference type="Gene3D" id="1.20.140.10">
    <property type="entry name" value="Butyryl-CoA Dehydrogenase, subunit A, domain 3"/>
    <property type="match status" value="1"/>
</dbReference>
<keyword evidence="4" id="KW-0285">Flavoprotein</keyword>
<evidence type="ECO:0000259" key="7">
    <source>
        <dbReference type="Pfam" id="PF00441"/>
    </source>
</evidence>
<sequence>MSLTRPPAEFSALIAELRNFMDTVVIPSEDLKTAHDGDAINKQASELRVEALKRGLRAPRRAVSDGGLGLSWEECCFFLEEAGRSFLGPTTLQCAAPGQPDIAALEKLASPWQRERYLEPLARGDIRSCFAMTEPAPGAGSDPRMLKTTATRTDSGWVINGDKWFISGAVRADFAIVVARSDAGVSWFLVDKSNPGFRVVRDIPTMEPFDAGGHGEIRLENCKVGPQALVGEEGKGLEHAQLRLEGARLFHCMRWIGLSSRAMSVAQDYAAGRDSFGTRLSEHQMVQSMVADAHISLYAARLMTLDVARKLDRGESIRHESSMAKVFVSEAVNKVADSAVQIAGAPGISEDLPLSMILRMLRPFRIYDGASEVHRAAIARRAFSKRLSA</sequence>
<evidence type="ECO:0000256" key="4">
    <source>
        <dbReference type="ARBA" id="ARBA00022630"/>
    </source>
</evidence>
<dbReference type="SUPFAM" id="SSF47203">
    <property type="entry name" value="Acyl-CoA dehydrogenase C-terminal domain-like"/>
    <property type="match status" value="1"/>
</dbReference>
<feature type="domain" description="Acyl-CoA dehydrogenase/oxidase C-terminal" evidence="7">
    <location>
        <begin position="234"/>
        <end position="382"/>
    </location>
</feature>
<accession>A0ABW1U1M6</accession>
<dbReference type="Gene3D" id="2.40.110.10">
    <property type="entry name" value="Butyryl-CoA Dehydrogenase, subunit A, domain 2"/>
    <property type="match status" value="1"/>
</dbReference>
<gene>
    <name evidence="10" type="ORF">ACFQND_19775</name>
</gene>
<evidence type="ECO:0000256" key="6">
    <source>
        <dbReference type="ARBA" id="ARBA00023002"/>
    </source>
</evidence>
<evidence type="ECO:0000313" key="10">
    <source>
        <dbReference type="EMBL" id="MFC6283473.1"/>
    </source>
</evidence>
<dbReference type="Proteomes" id="UP001596270">
    <property type="component" value="Unassembled WGS sequence"/>
</dbReference>
<dbReference type="InterPro" id="IPR046373">
    <property type="entry name" value="Acyl-CoA_Oxase/DH_mid-dom_sf"/>
</dbReference>
<dbReference type="Gene3D" id="1.10.540.10">
    <property type="entry name" value="Acyl-CoA dehydrogenase/oxidase, N-terminal domain"/>
    <property type="match status" value="1"/>
</dbReference>
<dbReference type="GO" id="GO:0016491">
    <property type="term" value="F:oxidoreductase activity"/>
    <property type="evidence" value="ECO:0007669"/>
    <property type="project" value="UniProtKB-KW"/>
</dbReference>
<dbReference type="InterPro" id="IPR036250">
    <property type="entry name" value="AcylCo_DH-like_C"/>
</dbReference>
<dbReference type="PANTHER" id="PTHR48083:SF13">
    <property type="entry name" value="ACYL-COA DEHYDROGENASE FAMILY MEMBER 11"/>
    <property type="match status" value="1"/>
</dbReference>
<comment type="subunit">
    <text evidence="3">Homodimer.</text>
</comment>
<dbReference type="PANTHER" id="PTHR48083">
    <property type="entry name" value="MEDIUM-CHAIN SPECIFIC ACYL-COA DEHYDROGENASE, MITOCHONDRIAL-RELATED"/>
    <property type="match status" value="1"/>
</dbReference>
<dbReference type="Pfam" id="PF02771">
    <property type="entry name" value="Acyl-CoA_dh_N"/>
    <property type="match status" value="1"/>
</dbReference>
<evidence type="ECO:0000256" key="5">
    <source>
        <dbReference type="ARBA" id="ARBA00022827"/>
    </source>
</evidence>
<reference evidence="11" key="1">
    <citation type="journal article" date="2019" name="Int. J. Syst. Evol. Microbiol.">
        <title>The Global Catalogue of Microorganisms (GCM) 10K type strain sequencing project: providing services to taxonomists for standard genome sequencing and annotation.</title>
        <authorList>
            <consortium name="The Broad Institute Genomics Platform"/>
            <consortium name="The Broad Institute Genome Sequencing Center for Infectious Disease"/>
            <person name="Wu L."/>
            <person name="Ma J."/>
        </authorList>
    </citation>
    <scope>NUCLEOTIDE SEQUENCE [LARGE SCALE GENOMIC DNA]</scope>
    <source>
        <strain evidence="11">CCUG 39402</strain>
    </source>
</reference>
<dbReference type="RefSeq" id="WP_371438099.1">
    <property type="nucleotide sequence ID" value="NZ_JBHSRS010000083.1"/>
</dbReference>
<dbReference type="InterPro" id="IPR037069">
    <property type="entry name" value="AcylCoA_DH/ox_N_sf"/>
</dbReference>
<protein>
    <submittedName>
        <fullName evidence="10">Acyl-CoA dehydrogenase family protein</fullName>
        <ecNumber evidence="10">1.-.-.-</ecNumber>
    </submittedName>
</protein>
<dbReference type="InterPro" id="IPR009075">
    <property type="entry name" value="AcylCo_DH/oxidase_C"/>
</dbReference>
<dbReference type="InterPro" id="IPR009100">
    <property type="entry name" value="AcylCoA_DH/oxidase_NM_dom_sf"/>
</dbReference>
<comment type="cofactor">
    <cofactor evidence="1">
        <name>FAD</name>
        <dbReference type="ChEBI" id="CHEBI:57692"/>
    </cofactor>
</comment>
<proteinExistence type="inferred from homology"/>
<feature type="domain" description="Acyl-CoA oxidase/dehydrogenase middle" evidence="8">
    <location>
        <begin position="129"/>
        <end position="222"/>
    </location>
</feature>
<evidence type="ECO:0000256" key="2">
    <source>
        <dbReference type="ARBA" id="ARBA00009347"/>
    </source>
</evidence>
<dbReference type="EC" id="1.-.-.-" evidence="10"/>
<dbReference type="SUPFAM" id="SSF56645">
    <property type="entry name" value="Acyl-CoA dehydrogenase NM domain-like"/>
    <property type="match status" value="1"/>
</dbReference>
<evidence type="ECO:0000259" key="9">
    <source>
        <dbReference type="Pfam" id="PF02771"/>
    </source>
</evidence>
<evidence type="ECO:0000313" key="11">
    <source>
        <dbReference type="Proteomes" id="UP001596270"/>
    </source>
</evidence>
<name>A0ABW1U1M6_9BURK</name>
<dbReference type="Pfam" id="PF00441">
    <property type="entry name" value="Acyl-CoA_dh_1"/>
    <property type="match status" value="1"/>
</dbReference>
<keyword evidence="5" id="KW-0274">FAD</keyword>
<keyword evidence="6 10" id="KW-0560">Oxidoreductase</keyword>
<organism evidence="10 11">
    <name type="scientific">Polaromonas aquatica</name>
    <dbReference type="NCBI Taxonomy" id="332657"/>
    <lineage>
        <taxon>Bacteria</taxon>
        <taxon>Pseudomonadati</taxon>
        <taxon>Pseudomonadota</taxon>
        <taxon>Betaproteobacteria</taxon>
        <taxon>Burkholderiales</taxon>
        <taxon>Comamonadaceae</taxon>
        <taxon>Polaromonas</taxon>
    </lineage>
</organism>
<keyword evidence="11" id="KW-1185">Reference proteome</keyword>
<comment type="similarity">
    <text evidence="2">Belongs to the acyl-CoA dehydrogenase family.</text>
</comment>
<dbReference type="CDD" id="cd00567">
    <property type="entry name" value="ACAD"/>
    <property type="match status" value="1"/>
</dbReference>
<evidence type="ECO:0000256" key="1">
    <source>
        <dbReference type="ARBA" id="ARBA00001974"/>
    </source>
</evidence>
<dbReference type="InterPro" id="IPR050741">
    <property type="entry name" value="Acyl-CoA_dehydrogenase"/>
</dbReference>
<dbReference type="InterPro" id="IPR006091">
    <property type="entry name" value="Acyl-CoA_Oxase/DH_mid-dom"/>
</dbReference>
<evidence type="ECO:0000259" key="8">
    <source>
        <dbReference type="Pfam" id="PF02770"/>
    </source>
</evidence>